<keyword evidence="5 10" id="KW-0808">Transferase</keyword>
<evidence type="ECO:0000256" key="3">
    <source>
        <dbReference type="ARBA" id="ARBA00021035"/>
    </source>
</evidence>
<keyword evidence="9" id="KW-0238">DNA-binding</keyword>
<feature type="domain" description="DNA polymerase III beta sliding clamp N-terminal" evidence="11">
    <location>
        <begin position="1"/>
        <end position="115"/>
    </location>
</feature>
<accession>A0A162L9W6</accession>
<comment type="function">
    <text evidence="10">Confers DNA tethering and processivity to DNA polymerases and other proteins. Acts as a clamp, forming a ring around DNA (a reaction catalyzed by the clamp-loading complex) which diffuses in an ATP-independent manner freely and bidirectionally along dsDNA. Initially characterized for its ability to contact the catalytic subunit of DNA polymerase III (Pol III), a complex, multichain enzyme responsible for most of the replicative synthesis in bacteria; Pol III exhibits 3'-5' exonuclease proofreading activity. The beta chain is required for initiation of replication as well as for processivity of DNA replication.</text>
</comment>
<evidence type="ECO:0000256" key="8">
    <source>
        <dbReference type="ARBA" id="ARBA00022932"/>
    </source>
</evidence>
<dbReference type="GO" id="GO:0008408">
    <property type="term" value="F:3'-5' exonuclease activity"/>
    <property type="evidence" value="ECO:0007669"/>
    <property type="project" value="InterPro"/>
</dbReference>
<reference evidence="14 15" key="1">
    <citation type="journal article" date="2015" name="Biotechnol. Bioeng.">
        <title>Genome sequence and phenotypic characterization of Caulobacter segnis.</title>
        <authorList>
            <person name="Patel S."/>
            <person name="Fletcher B."/>
            <person name="Scott D.C."/>
            <person name="Ely B."/>
        </authorList>
    </citation>
    <scope>NUCLEOTIDE SEQUENCE [LARGE SCALE GENOMIC DNA]</scope>
    <source>
        <strain evidence="14 15">ERI-2</strain>
    </source>
</reference>
<dbReference type="EMBL" id="LITT01000010">
    <property type="protein sequence ID" value="OAA90736.1"/>
    <property type="molecule type" value="Genomic_DNA"/>
</dbReference>
<dbReference type="InterPro" id="IPR022637">
    <property type="entry name" value="DNA_polIII_beta_cen"/>
</dbReference>
<sequence length="371" mass="41437">MLFKVKKEIFQDSLEKVIRACGKANLNKNLDGVLIEVEYGKITLTCTDIITTIKTSFACTDFENGTVLVNAKFLLSYVKSLHNQELLIKTVDISVVIISEKSKSKIMSMDRNIFPAPKSIKKKIELNVISEELKRALKEVIFAVAQDETRPVLTGVLFQVNNGKLTLVALDGYRMSVSSIPVDSGKNISFIVPQKSTFELQRILENDEQNVSIGISKNEVVFTFSNTVISGVPLEESYIKWQKIIPENNVTVCLVNRLELLTALNRTSAILTGESNKLVKMSFTTSGKLDLSTKCSKGRVKEEIKVKDFQGSELKIAFNLKYLSDMLLAHEDDELEFSFSNKTSPVVIRKKNNNNYAGVVLPVRLAARGEN</sequence>
<name>A0A162L9W6_9CLOT</name>
<dbReference type="PANTHER" id="PTHR30478">
    <property type="entry name" value="DNA POLYMERASE III SUBUNIT BETA"/>
    <property type="match status" value="1"/>
</dbReference>
<evidence type="ECO:0000256" key="7">
    <source>
        <dbReference type="ARBA" id="ARBA00022705"/>
    </source>
</evidence>
<dbReference type="InterPro" id="IPR022635">
    <property type="entry name" value="DNA_polIII_beta_C"/>
</dbReference>
<keyword evidence="4 10" id="KW-0963">Cytoplasm</keyword>
<dbReference type="Gene3D" id="3.70.10.10">
    <property type="match status" value="1"/>
</dbReference>
<dbReference type="SUPFAM" id="SSF55979">
    <property type="entry name" value="DNA clamp"/>
    <property type="match status" value="3"/>
</dbReference>
<dbReference type="GO" id="GO:0009360">
    <property type="term" value="C:DNA polymerase III complex"/>
    <property type="evidence" value="ECO:0007669"/>
    <property type="project" value="InterPro"/>
</dbReference>
<dbReference type="RefSeq" id="WP_063554616.1">
    <property type="nucleotide sequence ID" value="NZ_LITT01000010.1"/>
</dbReference>
<dbReference type="InterPro" id="IPR001001">
    <property type="entry name" value="DNA_polIII_beta"/>
</dbReference>
<evidence type="ECO:0000256" key="6">
    <source>
        <dbReference type="ARBA" id="ARBA00022695"/>
    </source>
</evidence>
<dbReference type="NCBIfam" id="TIGR00663">
    <property type="entry name" value="dnan"/>
    <property type="match status" value="1"/>
</dbReference>
<dbReference type="Gene3D" id="3.10.150.10">
    <property type="entry name" value="DNA Polymerase III, subunit A, domain 2"/>
    <property type="match status" value="1"/>
</dbReference>
<dbReference type="Proteomes" id="UP000077407">
    <property type="component" value="Unassembled WGS sequence"/>
</dbReference>
<evidence type="ECO:0000259" key="11">
    <source>
        <dbReference type="Pfam" id="PF00712"/>
    </source>
</evidence>
<evidence type="ECO:0000259" key="12">
    <source>
        <dbReference type="Pfam" id="PF02767"/>
    </source>
</evidence>
<dbReference type="SMART" id="SM00480">
    <property type="entry name" value="POL3Bc"/>
    <property type="match status" value="1"/>
</dbReference>
<comment type="subcellular location">
    <subcellularLocation>
        <location evidence="1 10">Cytoplasm</location>
    </subcellularLocation>
</comment>
<feature type="domain" description="DNA polymerase III beta sliding clamp C-terminal" evidence="13">
    <location>
        <begin position="243"/>
        <end position="364"/>
    </location>
</feature>
<keyword evidence="8 10" id="KW-0239">DNA-directed DNA polymerase</keyword>
<evidence type="ECO:0000259" key="13">
    <source>
        <dbReference type="Pfam" id="PF02768"/>
    </source>
</evidence>
<evidence type="ECO:0000256" key="10">
    <source>
        <dbReference type="PIRNR" id="PIRNR000804"/>
    </source>
</evidence>
<evidence type="ECO:0000256" key="9">
    <source>
        <dbReference type="ARBA" id="ARBA00023125"/>
    </source>
</evidence>
<dbReference type="Pfam" id="PF00712">
    <property type="entry name" value="DNA_pol3_beta"/>
    <property type="match status" value="1"/>
</dbReference>
<keyword evidence="6 10" id="KW-0548">Nucleotidyltransferase</keyword>
<dbReference type="Pfam" id="PF02768">
    <property type="entry name" value="DNA_pol3_beta_3"/>
    <property type="match status" value="1"/>
</dbReference>
<dbReference type="OrthoDB" id="8421503at2"/>
<evidence type="ECO:0000256" key="4">
    <source>
        <dbReference type="ARBA" id="ARBA00022490"/>
    </source>
</evidence>
<dbReference type="Pfam" id="PF02767">
    <property type="entry name" value="DNA_pol3_beta_2"/>
    <property type="match status" value="1"/>
</dbReference>
<dbReference type="GO" id="GO:0003887">
    <property type="term" value="F:DNA-directed DNA polymerase activity"/>
    <property type="evidence" value="ECO:0007669"/>
    <property type="project" value="UniProtKB-UniRule"/>
</dbReference>
<dbReference type="InterPro" id="IPR046938">
    <property type="entry name" value="DNA_clamp_sf"/>
</dbReference>
<dbReference type="GO" id="GO:0003677">
    <property type="term" value="F:DNA binding"/>
    <property type="evidence" value="ECO:0007669"/>
    <property type="project" value="UniProtKB-UniRule"/>
</dbReference>
<evidence type="ECO:0000313" key="15">
    <source>
        <dbReference type="Proteomes" id="UP000077407"/>
    </source>
</evidence>
<dbReference type="AlphaFoldDB" id="A0A162L9W6"/>
<keyword evidence="7 10" id="KW-0235">DNA replication</keyword>
<dbReference type="CDD" id="cd00140">
    <property type="entry name" value="beta_clamp"/>
    <property type="match status" value="1"/>
</dbReference>
<protein>
    <recommendedName>
        <fullName evidence="3 10">Beta sliding clamp</fullName>
    </recommendedName>
</protein>
<comment type="caution">
    <text evidence="14">The sequence shown here is derived from an EMBL/GenBank/DDBJ whole genome shotgun (WGS) entry which is preliminary data.</text>
</comment>
<dbReference type="PIRSF" id="PIRSF000804">
    <property type="entry name" value="DNA_pol_III_b"/>
    <property type="match status" value="1"/>
</dbReference>
<evidence type="ECO:0000256" key="5">
    <source>
        <dbReference type="ARBA" id="ARBA00022679"/>
    </source>
</evidence>
<evidence type="ECO:0000256" key="2">
    <source>
        <dbReference type="ARBA" id="ARBA00010752"/>
    </source>
</evidence>
<gene>
    <name evidence="14" type="primary">dnaN_1</name>
    <name evidence="14" type="ORF">WY13_01040</name>
</gene>
<evidence type="ECO:0000313" key="14">
    <source>
        <dbReference type="EMBL" id="OAA90736.1"/>
    </source>
</evidence>
<dbReference type="PATRIC" id="fig|1538.10.peg.1547"/>
<dbReference type="GO" id="GO:0005737">
    <property type="term" value="C:cytoplasm"/>
    <property type="evidence" value="ECO:0007669"/>
    <property type="project" value="UniProtKB-SubCell"/>
</dbReference>
<comment type="similarity">
    <text evidence="2 10">Belongs to the beta sliding clamp family.</text>
</comment>
<comment type="subunit">
    <text evidence="10">Forms a ring-shaped head-to-tail homodimer around DNA.</text>
</comment>
<dbReference type="InterPro" id="IPR022634">
    <property type="entry name" value="DNA_polIII_beta_N"/>
</dbReference>
<feature type="domain" description="DNA polymerase III beta sliding clamp central" evidence="12">
    <location>
        <begin position="129"/>
        <end position="229"/>
    </location>
</feature>
<proteinExistence type="inferred from homology"/>
<evidence type="ECO:0000256" key="1">
    <source>
        <dbReference type="ARBA" id="ARBA00004496"/>
    </source>
</evidence>
<organism evidence="14 15">
    <name type="scientific">Clostridium ljungdahlii</name>
    <dbReference type="NCBI Taxonomy" id="1538"/>
    <lineage>
        <taxon>Bacteria</taxon>
        <taxon>Bacillati</taxon>
        <taxon>Bacillota</taxon>
        <taxon>Clostridia</taxon>
        <taxon>Eubacteriales</taxon>
        <taxon>Clostridiaceae</taxon>
        <taxon>Clostridium</taxon>
    </lineage>
</organism>
<dbReference type="GO" id="GO:0006271">
    <property type="term" value="P:DNA strand elongation involved in DNA replication"/>
    <property type="evidence" value="ECO:0007669"/>
    <property type="project" value="TreeGrafter"/>
</dbReference>
<dbReference type="PANTHER" id="PTHR30478:SF0">
    <property type="entry name" value="BETA SLIDING CLAMP"/>
    <property type="match status" value="1"/>
</dbReference>